<keyword evidence="9 16" id="KW-1133">Transmembrane helix</keyword>
<dbReference type="PANTHER" id="PTHR22888:SF9">
    <property type="entry name" value="CYTOCHROME C OXIDASE SUBUNIT 2"/>
    <property type="match status" value="1"/>
</dbReference>
<dbReference type="RefSeq" id="WP_225873902.1">
    <property type="nucleotide sequence ID" value="NZ_AP023361.1"/>
</dbReference>
<dbReference type="PRINTS" id="PR01166">
    <property type="entry name" value="CYCOXIDASEII"/>
</dbReference>
<feature type="transmembrane region" description="Helical" evidence="16">
    <location>
        <begin position="50"/>
        <end position="76"/>
    </location>
</feature>
<dbReference type="InterPro" id="IPR001505">
    <property type="entry name" value="Copper_CuA"/>
</dbReference>
<organism evidence="20 21">
    <name type="scientific">Terrihabitans soli</name>
    <dbReference type="NCBI Taxonomy" id="708113"/>
    <lineage>
        <taxon>Bacteria</taxon>
        <taxon>Pseudomonadati</taxon>
        <taxon>Pseudomonadota</taxon>
        <taxon>Alphaproteobacteria</taxon>
        <taxon>Hyphomicrobiales</taxon>
        <taxon>Terrihabitans</taxon>
    </lineage>
</organism>
<dbReference type="EMBL" id="AP023361">
    <property type="protein sequence ID" value="BCJ91651.1"/>
    <property type="molecule type" value="Genomic_DNA"/>
</dbReference>
<dbReference type="SUPFAM" id="SSF49503">
    <property type="entry name" value="Cupredoxins"/>
    <property type="match status" value="1"/>
</dbReference>
<dbReference type="PROSITE" id="PS50999">
    <property type="entry name" value="COX2_TM"/>
    <property type="match status" value="1"/>
</dbReference>
<dbReference type="InterPro" id="IPR036257">
    <property type="entry name" value="Cyt_c_oxidase_su2_TM_sf"/>
</dbReference>
<name>A0A6S6QXA8_9HYPH</name>
<dbReference type="Pfam" id="PF00116">
    <property type="entry name" value="COX2"/>
    <property type="match status" value="1"/>
</dbReference>
<evidence type="ECO:0000256" key="9">
    <source>
        <dbReference type="ARBA" id="ARBA00022989"/>
    </source>
</evidence>
<dbReference type="Gene3D" id="1.10.287.90">
    <property type="match status" value="1"/>
</dbReference>
<comment type="cofactor">
    <cofactor evidence="15">
        <name>Cu cation</name>
        <dbReference type="ChEBI" id="CHEBI:23378"/>
    </cofactor>
    <text evidence="15">Binds a copper A center.</text>
</comment>
<keyword evidence="8 14" id="KW-0249">Electron transport</keyword>
<dbReference type="InterPro" id="IPR011759">
    <property type="entry name" value="Cyt_c_oxidase_su2_TM_dom"/>
</dbReference>
<feature type="domain" description="Cytochrome oxidase subunit II transmembrane region profile" evidence="19">
    <location>
        <begin position="30"/>
        <end position="125"/>
    </location>
</feature>
<evidence type="ECO:0000313" key="20">
    <source>
        <dbReference type="EMBL" id="BCJ91651.1"/>
    </source>
</evidence>
<evidence type="ECO:0000256" key="13">
    <source>
        <dbReference type="ARBA" id="ARBA00047816"/>
    </source>
</evidence>
<dbReference type="GO" id="GO:0004129">
    <property type="term" value="F:cytochrome-c oxidase activity"/>
    <property type="evidence" value="ECO:0007669"/>
    <property type="project" value="UniProtKB-EC"/>
</dbReference>
<feature type="domain" description="Cytochrome oxidase subunit II copper A binding" evidence="18">
    <location>
        <begin position="126"/>
        <end position="290"/>
    </location>
</feature>
<comment type="catalytic activity">
    <reaction evidence="13 15">
        <text>4 Fe(II)-[cytochrome c] + O2 + 8 H(+)(in) = 4 Fe(III)-[cytochrome c] + 2 H2O + 4 H(+)(out)</text>
        <dbReference type="Rhea" id="RHEA:11436"/>
        <dbReference type="Rhea" id="RHEA-COMP:10350"/>
        <dbReference type="Rhea" id="RHEA-COMP:14399"/>
        <dbReference type="ChEBI" id="CHEBI:15377"/>
        <dbReference type="ChEBI" id="CHEBI:15378"/>
        <dbReference type="ChEBI" id="CHEBI:15379"/>
        <dbReference type="ChEBI" id="CHEBI:29033"/>
        <dbReference type="ChEBI" id="CHEBI:29034"/>
        <dbReference type="EC" id="7.1.1.9"/>
    </reaction>
</comment>
<dbReference type="AlphaFoldDB" id="A0A6S6QXA8"/>
<evidence type="ECO:0000256" key="14">
    <source>
        <dbReference type="RuleBase" id="RU000456"/>
    </source>
</evidence>
<keyword evidence="21" id="KW-1185">Reference proteome</keyword>
<proteinExistence type="inferred from homology"/>
<evidence type="ECO:0000256" key="4">
    <source>
        <dbReference type="ARBA" id="ARBA00022660"/>
    </source>
</evidence>
<dbReference type="PROSITE" id="PS50857">
    <property type="entry name" value="COX2_CUA"/>
    <property type="match status" value="1"/>
</dbReference>
<feature type="chain" id="PRO_5027878834" description="Cytochrome c oxidase subunit 2" evidence="17">
    <location>
        <begin position="27"/>
        <end position="312"/>
    </location>
</feature>
<evidence type="ECO:0000256" key="12">
    <source>
        <dbReference type="ARBA" id="ARBA00024688"/>
    </source>
</evidence>
<gene>
    <name evidence="20" type="primary">coxB</name>
    <name evidence="20" type="ORF">IZ6_23860</name>
</gene>
<keyword evidence="7" id="KW-1278">Translocase</keyword>
<dbReference type="GO" id="GO:0016491">
    <property type="term" value="F:oxidoreductase activity"/>
    <property type="evidence" value="ECO:0007669"/>
    <property type="project" value="InterPro"/>
</dbReference>
<evidence type="ECO:0000256" key="3">
    <source>
        <dbReference type="ARBA" id="ARBA00022448"/>
    </source>
</evidence>
<evidence type="ECO:0000256" key="2">
    <source>
        <dbReference type="ARBA" id="ARBA00007866"/>
    </source>
</evidence>
<dbReference type="PROSITE" id="PS00078">
    <property type="entry name" value="COX2"/>
    <property type="match status" value="1"/>
</dbReference>
<evidence type="ECO:0000313" key="21">
    <source>
        <dbReference type="Proteomes" id="UP000515317"/>
    </source>
</evidence>
<dbReference type="GO" id="GO:0042773">
    <property type="term" value="P:ATP synthesis coupled electron transport"/>
    <property type="evidence" value="ECO:0007669"/>
    <property type="project" value="TreeGrafter"/>
</dbReference>
<comment type="similarity">
    <text evidence="2 14">Belongs to the cytochrome c oxidase subunit 2 family.</text>
</comment>
<evidence type="ECO:0000259" key="19">
    <source>
        <dbReference type="PROSITE" id="PS50999"/>
    </source>
</evidence>
<dbReference type="SUPFAM" id="SSF81464">
    <property type="entry name" value="Cytochrome c oxidase subunit II-like, transmembrane region"/>
    <property type="match status" value="1"/>
</dbReference>
<feature type="transmembrane region" description="Helical" evidence="16">
    <location>
        <begin position="97"/>
        <end position="119"/>
    </location>
</feature>
<evidence type="ECO:0000256" key="8">
    <source>
        <dbReference type="ARBA" id="ARBA00022982"/>
    </source>
</evidence>
<dbReference type="GO" id="GO:0005507">
    <property type="term" value="F:copper ion binding"/>
    <property type="evidence" value="ECO:0007669"/>
    <property type="project" value="InterPro"/>
</dbReference>
<comment type="function">
    <text evidence="12 15">Subunits I and II form the functional core of the enzyme complex. Electrons originating in cytochrome c are transferred via heme a and Cu(A) to the binuclear center formed by heme a3 and Cu(B).</text>
</comment>
<keyword evidence="6 15" id="KW-0479">Metal-binding</keyword>
<dbReference type="InterPro" id="IPR014222">
    <property type="entry name" value="Cyt_c_oxidase_su2"/>
</dbReference>
<evidence type="ECO:0000256" key="17">
    <source>
        <dbReference type="SAM" id="SignalP"/>
    </source>
</evidence>
<keyword evidence="4 14" id="KW-0679">Respiratory chain</keyword>
<dbReference type="Proteomes" id="UP000515317">
    <property type="component" value="Chromosome"/>
</dbReference>
<dbReference type="GO" id="GO:0005886">
    <property type="term" value="C:plasma membrane"/>
    <property type="evidence" value="ECO:0007669"/>
    <property type="project" value="UniProtKB-SubCell"/>
</dbReference>
<dbReference type="PANTHER" id="PTHR22888">
    <property type="entry name" value="CYTOCHROME C OXIDASE, SUBUNIT II"/>
    <property type="match status" value="1"/>
</dbReference>
<keyword evidence="17" id="KW-0732">Signal</keyword>
<evidence type="ECO:0000259" key="18">
    <source>
        <dbReference type="PROSITE" id="PS50857"/>
    </source>
</evidence>
<reference evidence="20 21" key="1">
    <citation type="submission" date="2020-08" db="EMBL/GenBank/DDBJ databases">
        <title>Genome sequence of Rhizobiales bacterium strain IZ6.</title>
        <authorList>
            <person name="Nakai R."/>
            <person name="Naganuma T."/>
        </authorList>
    </citation>
    <scope>NUCLEOTIDE SEQUENCE [LARGE SCALE GENOMIC DNA]</scope>
    <source>
        <strain evidence="20 21">IZ6</strain>
    </source>
</reference>
<evidence type="ECO:0000256" key="15">
    <source>
        <dbReference type="RuleBase" id="RU004024"/>
    </source>
</evidence>
<dbReference type="InterPro" id="IPR008972">
    <property type="entry name" value="Cupredoxin"/>
</dbReference>
<evidence type="ECO:0000256" key="16">
    <source>
        <dbReference type="SAM" id="Phobius"/>
    </source>
</evidence>
<evidence type="ECO:0000256" key="7">
    <source>
        <dbReference type="ARBA" id="ARBA00022967"/>
    </source>
</evidence>
<accession>A0A6S6QXA8</accession>
<keyword evidence="10 15" id="KW-0186">Copper</keyword>
<evidence type="ECO:0000256" key="6">
    <source>
        <dbReference type="ARBA" id="ARBA00022723"/>
    </source>
</evidence>
<evidence type="ECO:0000256" key="11">
    <source>
        <dbReference type="ARBA" id="ARBA00023136"/>
    </source>
</evidence>
<comment type="subcellular location">
    <subcellularLocation>
        <location evidence="14">Cell membrane</location>
        <topology evidence="14">Multi-pass membrane protein</topology>
    </subcellularLocation>
    <subcellularLocation>
        <location evidence="1">Membrane</location>
        <topology evidence="1">Multi-pass membrane protein</topology>
    </subcellularLocation>
</comment>
<dbReference type="NCBIfam" id="TIGR02866">
    <property type="entry name" value="CoxB"/>
    <property type="match status" value="1"/>
</dbReference>
<sequence>MMLGSRFACRLLAVSALAVLASPALASMGQPSEWQINLQDAVTPIAEQIHWFHNFINVIIFAVTLFVLVLLAICVLRFNEKSNPVPSRTTHNVLLEVVWSVVPVLILVVIAIPSFRLLYAQYDFPKADLTMKITGFQWYWKAEYQTAAAPAADAAAAPAAAPAPAAPHGAAGEAAPLSPDFEVEVRIKAEKDLGPDEPNLLAVDNQLLVPVGKVVRVQVTAYDVIHAFAVPSFGVKVDAVPGRLNETWFRADREGVYYGQCSELCGKDHAFMPLAFRVVSQAEYDAWAAKTRQSAMNEQPRTVADASVSTGK</sequence>
<feature type="signal peptide" evidence="17">
    <location>
        <begin position="1"/>
        <end position="26"/>
    </location>
</feature>
<dbReference type="Pfam" id="PF02790">
    <property type="entry name" value="COX2_TM"/>
    <property type="match status" value="1"/>
</dbReference>
<evidence type="ECO:0000256" key="1">
    <source>
        <dbReference type="ARBA" id="ARBA00004141"/>
    </source>
</evidence>
<keyword evidence="11 16" id="KW-0472">Membrane</keyword>
<keyword evidence="5 14" id="KW-0812">Transmembrane</keyword>
<evidence type="ECO:0000256" key="10">
    <source>
        <dbReference type="ARBA" id="ARBA00023008"/>
    </source>
</evidence>
<protein>
    <recommendedName>
        <fullName evidence="15">Cytochrome c oxidase subunit 2</fullName>
        <ecNumber evidence="15">7.1.1.9</ecNumber>
    </recommendedName>
</protein>
<dbReference type="Gene3D" id="2.60.40.420">
    <property type="entry name" value="Cupredoxins - blue copper proteins"/>
    <property type="match status" value="1"/>
</dbReference>
<dbReference type="EC" id="7.1.1.9" evidence="15"/>
<evidence type="ECO:0000256" key="5">
    <source>
        <dbReference type="ARBA" id="ARBA00022692"/>
    </source>
</evidence>
<dbReference type="InterPro" id="IPR002429">
    <property type="entry name" value="CcO_II-like_C"/>
</dbReference>
<dbReference type="InterPro" id="IPR045187">
    <property type="entry name" value="CcO_II"/>
</dbReference>
<keyword evidence="3 14" id="KW-0813">Transport</keyword>
<dbReference type="KEGG" id="tso:IZ6_23860"/>